<feature type="transmembrane region" description="Helical" evidence="6">
    <location>
        <begin position="1178"/>
        <end position="1197"/>
    </location>
</feature>
<keyword evidence="3" id="KW-0378">Hydrolase</keyword>
<evidence type="ECO:0000256" key="3">
    <source>
        <dbReference type="PROSITE-ProRule" id="PRU00239"/>
    </source>
</evidence>
<feature type="compositionally biased region" description="Basic and acidic residues" evidence="5">
    <location>
        <begin position="923"/>
        <end position="934"/>
    </location>
</feature>
<evidence type="ECO:0000256" key="4">
    <source>
        <dbReference type="SAM" id="Coils"/>
    </source>
</evidence>
<feature type="coiled-coil region" evidence="4">
    <location>
        <begin position="88"/>
        <end position="115"/>
    </location>
</feature>
<name>A0A9N9LPE3_9HELO</name>
<keyword evidence="3" id="KW-0645">Protease</keyword>
<feature type="region of interest" description="Disordered" evidence="5">
    <location>
        <begin position="601"/>
        <end position="650"/>
    </location>
</feature>
<feature type="active site" evidence="2 3">
    <location>
        <position position="190"/>
    </location>
</feature>
<accession>A0A9N9LPE3</accession>
<comment type="similarity">
    <text evidence="1">Belongs to the peptidase C2 family.</text>
</comment>
<feature type="compositionally biased region" description="Polar residues" evidence="5">
    <location>
        <begin position="729"/>
        <end position="738"/>
    </location>
</feature>
<dbReference type="PANTHER" id="PTHR10183">
    <property type="entry name" value="CALPAIN"/>
    <property type="match status" value="1"/>
</dbReference>
<evidence type="ECO:0000256" key="1">
    <source>
        <dbReference type="ARBA" id="ARBA00007623"/>
    </source>
</evidence>
<dbReference type="SMART" id="SM00230">
    <property type="entry name" value="CysPc"/>
    <property type="match status" value="1"/>
</dbReference>
<dbReference type="Proteomes" id="UP000701801">
    <property type="component" value="Unassembled WGS sequence"/>
</dbReference>
<dbReference type="InterPro" id="IPR000169">
    <property type="entry name" value="Pept_cys_AS"/>
</dbReference>
<sequence>MSSSPSSDSENDKARVKQPPPPAPYGPATQPKKKKKILPPQESINKIWLRFSAPSFSKATFILPPSHFKTEKPKAILLQPEQKNVLVSEDFNRAVEECRNRVKKLIRECKRVNMRYRDSEFDIDWDLKWERGFCLNSLGGSKFEVSGRAFSNPASNVPKACKRVHEIFEKPTFKDKVTPADVRQGSLGDCWLMASLTALASMENGIQRICVEYDTKVGIYGFVFHRDGEWIISIIDDKLYLKNPDWDSPSLQRHLLELSDREDVEAEYRKTYQTGSQALYFAHCADQSETWLPLLEKAYAKAHGDYGALQVEDLTGGVTTELLTSDILDTDEFWTNEILKVNKEFLFGCSTGLLDGGYGNRDGISEGHAYVVMEARELSTGERLLKLRNPWGKGKKGNWEGAWSDGSKEFTPAAQIELNHKFGNDSVFWISYSDLLRKYQHFDRTRLFMDSPDWRFSQKWISIEVPWKAEFHQKFRIVLTKQSPIVMVLSQLDDRYFEGLQGQYDFRLQFRVHEVGVEGEEDYIVRSHGNYLMNRSVVAELASLAAGTYAVFIQVVAERHPGQLTVEEVVKRQCKRKIDNEKLAQVGASYDFAHSKATVHLESRAAQKKAAERKKAKDTRMATRRKNWEKRHLHRDVFRKQDKKNREKRELKIIQDEKEARVNFEAKPKDAGSQTEPIPAKAAVIIEDKGVQTESPEQLAKSENKSSDTETQQLNDTEKACQTDPVLIRSTSASSQAAPDTPPSLILCTSPRSQSGLRSGSIQTGPPPPPPAFRSDNRKNSMVSQARNYNRGPPPQPNYITDEGESSASPISEFGDLFSDDDGVGAQGGRHRAGAKERSSGGDEEEDEVEAWNAVAVVGFRVFGMDEGMEVLIWEEGDEDEIKERSGDEGGTDGDADGEGEKGEDSGKKIPSKIEQVVGTVESLEKRDEKHVKDTNTNIVTVEAVKMNSDTNKSDYKKPSGEQPDSGRSGKRGEASTTTKIEDKESSGQKTTEMAASSVANEANIKPKTGTKRYRPFKLITRAMAAGSSSDTTAPATETESTPQTEAFNNGEGDQSSNSAKRWITEESRSLDSRSRVNGPNQLNQESTSSIRDTEQHPQDDTREQLSRLDLFIDLVWVGIIANIASTFSEVAFSGSQSNIGIAVLEFILLFLPIWRIWDGLRVYCVNFYTDDILQRNFLVWILVLSVMYGINAPYAFSEGGENEGDARSLTLLVAIYLVARPSFLLAELVQSIFLPFLWRLFFFKLLTTCLTSAFWMAAIFIGYPARLDLFIVANAIEHPIAVFLLSPTADRLLIPGFKRVLHIDHYIERYEWFFIIILGGSV</sequence>
<feature type="compositionally biased region" description="Basic and acidic residues" evidence="5">
    <location>
        <begin position="601"/>
        <end position="621"/>
    </location>
</feature>
<feature type="region of interest" description="Disordered" evidence="5">
    <location>
        <begin position="1"/>
        <end position="37"/>
    </location>
</feature>
<feature type="compositionally biased region" description="Basic and acidic residues" evidence="5">
    <location>
        <begin position="899"/>
        <end position="908"/>
    </location>
</feature>
<evidence type="ECO:0000313" key="8">
    <source>
        <dbReference type="EMBL" id="CAG8976177.1"/>
    </source>
</evidence>
<keyword evidence="4" id="KW-0175">Coiled coil</keyword>
<protein>
    <recommendedName>
        <fullName evidence="7">Calpain catalytic domain-containing protein</fullName>
    </recommendedName>
</protein>
<feature type="compositionally biased region" description="Low complexity" evidence="5">
    <location>
        <begin position="1028"/>
        <end position="1047"/>
    </location>
</feature>
<dbReference type="GO" id="GO:0004198">
    <property type="term" value="F:calcium-dependent cysteine-type endopeptidase activity"/>
    <property type="evidence" value="ECO:0007669"/>
    <property type="project" value="InterPro"/>
</dbReference>
<feature type="compositionally biased region" description="Polar residues" evidence="5">
    <location>
        <begin position="750"/>
        <end position="764"/>
    </location>
</feature>
<proteinExistence type="inferred from homology"/>
<evidence type="ECO:0000259" key="7">
    <source>
        <dbReference type="PROSITE" id="PS50203"/>
    </source>
</evidence>
<evidence type="ECO:0000313" key="9">
    <source>
        <dbReference type="Proteomes" id="UP000701801"/>
    </source>
</evidence>
<dbReference type="InterPro" id="IPR038765">
    <property type="entry name" value="Papain-like_cys_pep_sf"/>
</dbReference>
<feature type="compositionally biased region" description="Basic and acidic residues" evidence="5">
    <location>
        <begin position="1063"/>
        <end position="1075"/>
    </location>
</feature>
<dbReference type="PROSITE" id="PS50203">
    <property type="entry name" value="CALPAIN_CAT"/>
    <property type="match status" value="1"/>
</dbReference>
<feature type="transmembrane region" description="Helical" evidence="6">
    <location>
        <begin position="1209"/>
        <end position="1230"/>
    </location>
</feature>
<evidence type="ECO:0000256" key="5">
    <source>
        <dbReference type="SAM" id="MobiDB-lite"/>
    </source>
</evidence>
<feature type="compositionally biased region" description="Basic residues" evidence="5">
    <location>
        <begin position="622"/>
        <end position="634"/>
    </location>
</feature>
<feature type="compositionally biased region" description="Polar residues" evidence="5">
    <location>
        <begin position="1076"/>
        <end position="1091"/>
    </location>
</feature>
<keyword evidence="6" id="KW-0472">Membrane</keyword>
<organism evidence="8 9">
    <name type="scientific">Hymenoscyphus albidus</name>
    <dbReference type="NCBI Taxonomy" id="595503"/>
    <lineage>
        <taxon>Eukaryota</taxon>
        <taxon>Fungi</taxon>
        <taxon>Dikarya</taxon>
        <taxon>Ascomycota</taxon>
        <taxon>Pezizomycotina</taxon>
        <taxon>Leotiomycetes</taxon>
        <taxon>Helotiales</taxon>
        <taxon>Helotiaceae</taxon>
        <taxon>Hymenoscyphus</taxon>
    </lineage>
</organism>
<reference evidence="8" key="1">
    <citation type="submission" date="2021-07" db="EMBL/GenBank/DDBJ databases">
        <authorList>
            <person name="Durling M."/>
        </authorList>
    </citation>
    <scope>NUCLEOTIDE SEQUENCE</scope>
</reference>
<dbReference type="Gene3D" id="3.90.70.10">
    <property type="entry name" value="Cysteine proteinases"/>
    <property type="match status" value="1"/>
</dbReference>
<dbReference type="FunFam" id="3.90.70.10:FF:000072">
    <property type="entry name" value="Cysteine proteinase"/>
    <property type="match status" value="1"/>
</dbReference>
<comment type="caution">
    <text evidence="8">The sequence shown here is derived from an EMBL/GenBank/DDBJ whole genome shotgun (WGS) entry which is preliminary data.</text>
</comment>
<feature type="transmembrane region" description="Helical" evidence="6">
    <location>
        <begin position="1140"/>
        <end position="1158"/>
    </location>
</feature>
<keyword evidence="3" id="KW-0788">Thiol protease</keyword>
<feature type="region of interest" description="Disordered" evidence="5">
    <location>
        <begin position="690"/>
        <end position="849"/>
    </location>
</feature>
<feature type="domain" description="Calpain catalytic" evidence="7">
    <location>
        <begin position="162"/>
        <end position="448"/>
    </location>
</feature>
<keyword evidence="6" id="KW-1133">Transmembrane helix</keyword>
<dbReference type="InterPro" id="IPR010640">
    <property type="entry name" value="Low_temperature_requirement_A"/>
</dbReference>
<dbReference type="GO" id="GO:0006508">
    <property type="term" value="P:proteolysis"/>
    <property type="evidence" value="ECO:0007669"/>
    <property type="project" value="UniProtKB-KW"/>
</dbReference>
<dbReference type="PANTHER" id="PTHR10183:SF397">
    <property type="entry name" value="CALPAIN CATALYTIC DOMAIN-CONTAINING PROTEIN"/>
    <property type="match status" value="1"/>
</dbReference>
<dbReference type="PROSITE" id="PS00139">
    <property type="entry name" value="THIOL_PROTEASE_CYS"/>
    <property type="match status" value="1"/>
</dbReference>
<dbReference type="InterPro" id="IPR022684">
    <property type="entry name" value="Calpain_cysteine_protease"/>
</dbReference>
<dbReference type="EMBL" id="CAJVRM010000164">
    <property type="protein sequence ID" value="CAG8976177.1"/>
    <property type="molecule type" value="Genomic_DNA"/>
</dbReference>
<gene>
    <name evidence="8" type="ORF">HYALB_00010435</name>
</gene>
<dbReference type="SUPFAM" id="SSF54001">
    <property type="entry name" value="Cysteine proteinases"/>
    <property type="match status" value="1"/>
</dbReference>
<dbReference type="OrthoDB" id="424753at2759"/>
<feature type="compositionally biased region" description="Basic and acidic residues" evidence="5">
    <location>
        <begin position="635"/>
        <end position="650"/>
    </location>
</feature>
<keyword evidence="6" id="KW-0812">Transmembrane</keyword>
<keyword evidence="9" id="KW-1185">Reference proteome</keyword>
<evidence type="ECO:0000256" key="2">
    <source>
        <dbReference type="PIRSR" id="PIRSR622684-1"/>
    </source>
</evidence>
<dbReference type="Pfam" id="PF00648">
    <property type="entry name" value="Peptidase_C2"/>
    <property type="match status" value="1"/>
</dbReference>
<evidence type="ECO:0000256" key="6">
    <source>
        <dbReference type="SAM" id="Phobius"/>
    </source>
</evidence>
<feature type="transmembrane region" description="Helical" evidence="6">
    <location>
        <begin position="1242"/>
        <end position="1264"/>
    </location>
</feature>
<dbReference type="InterPro" id="IPR001300">
    <property type="entry name" value="Peptidase_C2_calpain_cat"/>
</dbReference>
<feature type="compositionally biased region" description="Polar residues" evidence="5">
    <location>
        <begin position="988"/>
        <end position="1001"/>
    </location>
</feature>
<feature type="active site" evidence="2 3">
    <location>
        <position position="389"/>
    </location>
</feature>
<feature type="region of interest" description="Disordered" evidence="5">
    <location>
        <begin position="873"/>
        <end position="1100"/>
    </location>
</feature>
<feature type="active site" evidence="2 3">
    <location>
        <position position="368"/>
    </location>
</feature>
<dbReference type="Pfam" id="PF06772">
    <property type="entry name" value="LtrA"/>
    <property type="match status" value="1"/>
</dbReference>